<feature type="transmembrane region" description="Helical" evidence="1">
    <location>
        <begin position="72"/>
        <end position="92"/>
    </location>
</feature>
<protein>
    <submittedName>
        <fullName evidence="2">Uncharacterized protein</fullName>
    </submittedName>
</protein>
<feature type="transmembrane region" description="Helical" evidence="1">
    <location>
        <begin position="37"/>
        <end position="60"/>
    </location>
</feature>
<evidence type="ECO:0000256" key="1">
    <source>
        <dbReference type="SAM" id="Phobius"/>
    </source>
</evidence>
<dbReference type="Proteomes" id="UP001595816">
    <property type="component" value="Unassembled WGS sequence"/>
</dbReference>
<evidence type="ECO:0000313" key="3">
    <source>
        <dbReference type="Proteomes" id="UP001595816"/>
    </source>
</evidence>
<sequence length="283" mass="30389">MSDRATPILSVTDRGTKMTQLLPGQPIGSVNTRLIQLVLLGVAAWAVTSSVPYAALLGLAPTPGVSQALGSPWALAGAIATAFLALVTTGHVHARAAAALRQSLVSGLFNGLTVAGGLAAGGLLWTAASYTRNPAPSFDLEHIVTSPTIPRELGVLVAALMAALAVWLLIRLTAALRDVRERQLAIERLRQSGKRYDGLITEVVFQNEWLWDMPVFTIRVAYADRGEPRELWLHMRTDAERVPTLGSPVIVLTDHARSTHVDLDYEAGVQFEEPYDKFVAPSG</sequence>
<gene>
    <name evidence="2" type="ORF">ACFOZ4_30235</name>
</gene>
<keyword evidence="3" id="KW-1185">Reference proteome</keyword>
<reference evidence="3" key="1">
    <citation type="journal article" date="2019" name="Int. J. Syst. Evol. Microbiol.">
        <title>The Global Catalogue of Microorganisms (GCM) 10K type strain sequencing project: providing services to taxonomists for standard genome sequencing and annotation.</title>
        <authorList>
            <consortium name="The Broad Institute Genomics Platform"/>
            <consortium name="The Broad Institute Genome Sequencing Center for Infectious Disease"/>
            <person name="Wu L."/>
            <person name="Ma J."/>
        </authorList>
    </citation>
    <scope>NUCLEOTIDE SEQUENCE [LARGE SCALE GENOMIC DNA]</scope>
    <source>
        <strain evidence="3">CGMCC 4.7289</strain>
    </source>
</reference>
<keyword evidence="1" id="KW-0472">Membrane</keyword>
<organism evidence="2 3">
    <name type="scientific">Hamadaea flava</name>
    <dbReference type="NCBI Taxonomy" id="1742688"/>
    <lineage>
        <taxon>Bacteria</taxon>
        <taxon>Bacillati</taxon>
        <taxon>Actinomycetota</taxon>
        <taxon>Actinomycetes</taxon>
        <taxon>Micromonosporales</taxon>
        <taxon>Micromonosporaceae</taxon>
        <taxon>Hamadaea</taxon>
    </lineage>
</organism>
<evidence type="ECO:0000313" key="2">
    <source>
        <dbReference type="EMBL" id="MFC4134910.1"/>
    </source>
</evidence>
<dbReference type="RefSeq" id="WP_253751626.1">
    <property type="nucleotide sequence ID" value="NZ_JAMZDZ010000001.1"/>
</dbReference>
<feature type="transmembrane region" description="Helical" evidence="1">
    <location>
        <begin position="153"/>
        <end position="174"/>
    </location>
</feature>
<proteinExistence type="predicted"/>
<keyword evidence="1" id="KW-1133">Transmembrane helix</keyword>
<feature type="transmembrane region" description="Helical" evidence="1">
    <location>
        <begin position="104"/>
        <end position="128"/>
    </location>
</feature>
<dbReference type="EMBL" id="JBHSAY010000018">
    <property type="protein sequence ID" value="MFC4134910.1"/>
    <property type="molecule type" value="Genomic_DNA"/>
</dbReference>
<accession>A0ABV8LVB9</accession>
<comment type="caution">
    <text evidence="2">The sequence shown here is derived from an EMBL/GenBank/DDBJ whole genome shotgun (WGS) entry which is preliminary data.</text>
</comment>
<name>A0ABV8LVB9_9ACTN</name>
<keyword evidence="1" id="KW-0812">Transmembrane</keyword>